<dbReference type="EMBL" id="MVGC01000259">
    <property type="protein sequence ID" value="RJE21008.1"/>
    <property type="molecule type" value="Genomic_DNA"/>
</dbReference>
<organism evidence="1 2">
    <name type="scientific">Aspergillus sclerotialis</name>
    <dbReference type="NCBI Taxonomy" id="2070753"/>
    <lineage>
        <taxon>Eukaryota</taxon>
        <taxon>Fungi</taxon>
        <taxon>Dikarya</taxon>
        <taxon>Ascomycota</taxon>
        <taxon>Pezizomycotina</taxon>
        <taxon>Eurotiomycetes</taxon>
        <taxon>Eurotiomycetidae</taxon>
        <taxon>Eurotiales</taxon>
        <taxon>Aspergillaceae</taxon>
        <taxon>Aspergillus</taxon>
        <taxon>Aspergillus subgen. Polypaecilum</taxon>
    </lineage>
</organism>
<evidence type="ECO:0000313" key="1">
    <source>
        <dbReference type="EMBL" id="RJE21008.1"/>
    </source>
</evidence>
<name>A0A3A2ZCZ2_9EURO</name>
<proteinExistence type="predicted"/>
<keyword evidence="2" id="KW-1185">Reference proteome</keyword>
<accession>A0A3A2ZCZ2</accession>
<sequence>MDAAFISTIPILMVAAIGPSLLQRHSPWSQRAYAILDEMSIRGNPSARLIRSELKQLDGELAQLLMKGNTGITLFTNPLCDPEKGSNPVGIVPPVAPGGCSQLELDFARIQLWSYLWAVDSIRYNPPLRNSSVRRSLGKTSDTAQTVRQFSRFSRFRRFRRFRAPTSASDLTTVALILLTHIQMK</sequence>
<comment type="caution">
    <text evidence="1">The sequence shown here is derived from an EMBL/GenBank/DDBJ whole genome shotgun (WGS) entry which is preliminary data.</text>
</comment>
<reference evidence="2" key="1">
    <citation type="submission" date="2017-02" db="EMBL/GenBank/DDBJ databases">
        <authorList>
            <person name="Tafer H."/>
            <person name="Lopandic K."/>
        </authorList>
    </citation>
    <scope>NUCLEOTIDE SEQUENCE [LARGE SCALE GENOMIC DNA]</scope>
    <source>
        <strain evidence="2">CBS 366.77</strain>
    </source>
</reference>
<evidence type="ECO:0000313" key="2">
    <source>
        <dbReference type="Proteomes" id="UP000266188"/>
    </source>
</evidence>
<dbReference type="AlphaFoldDB" id="A0A3A2ZCZ2"/>
<dbReference type="OrthoDB" id="3548654at2759"/>
<gene>
    <name evidence="1" type="ORF">PHISCL_06654</name>
</gene>
<protein>
    <submittedName>
        <fullName evidence="1">Uncharacterized protein</fullName>
    </submittedName>
</protein>
<dbReference type="Proteomes" id="UP000266188">
    <property type="component" value="Unassembled WGS sequence"/>
</dbReference>
<dbReference type="STRING" id="2070753.A0A3A2ZCZ2"/>